<proteinExistence type="predicted"/>
<dbReference type="GeneID" id="72186601"/>
<keyword evidence="2" id="KW-1185">Reference proteome</keyword>
<evidence type="ECO:0000313" key="1">
    <source>
        <dbReference type="EMBL" id="UPV73904.1"/>
    </source>
</evidence>
<name>A0A8U0HTA7_9EURY</name>
<reference evidence="1 2" key="1">
    <citation type="submission" date="2022-04" db="EMBL/GenBank/DDBJ databases">
        <title>Diverse halophilic archaea isolated from saline environments.</title>
        <authorList>
            <person name="Cui H.-L."/>
        </authorList>
    </citation>
    <scope>NUCLEOTIDE SEQUENCE [LARGE SCALE GENOMIC DNA]</scope>
    <source>
        <strain evidence="1 2">XZYJT49</strain>
    </source>
</reference>
<protein>
    <submittedName>
        <fullName evidence="1">Uncharacterized protein</fullName>
    </submittedName>
</protein>
<evidence type="ECO:0000313" key="2">
    <source>
        <dbReference type="Proteomes" id="UP000830729"/>
    </source>
</evidence>
<dbReference type="AlphaFoldDB" id="A0A8U0HTA7"/>
<gene>
    <name evidence="1" type="ORF">M0R89_15340</name>
</gene>
<sequence length="68" mass="7766">MLADGLVVTFVFNWPEYMVLPDDSVVEVEMLESEHASSAVLTRDNTKEMYDLPSGNRFELDSPTTRLR</sequence>
<dbReference type="Proteomes" id="UP000830729">
    <property type="component" value="Chromosome"/>
</dbReference>
<dbReference type="EMBL" id="CP096659">
    <property type="protein sequence ID" value="UPV73904.1"/>
    <property type="molecule type" value="Genomic_DNA"/>
</dbReference>
<dbReference type="KEGG" id="halx:M0R89_15340"/>
<dbReference type="RefSeq" id="WP_248649954.1">
    <property type="nucleotide sequence ID" value="NZ_CP096659.1"/>
</dbReference>
<organism evidence="1 2">
    <name type="scientific">Halorussus limi</name>
    <dbReference type="NCBI Taxonomy" id="2938695"/>
    <lineage>
        <taxon>Archaea</taxon>
        <taxon>Methanobacteriati</taxon>
        <taxon>Methanobacteriota</taxon>
        <taxon>Stenosarchaea group</taxon>
        <taxon>Halobacteria</taxon>
        <taxon>Halobacteriales</taxon>
        <taxon>Haladaptataceae</taxon>
        <taxon>Halorussus</taxon>
    </lineage>
</organism>
<accession>A0A8U0HTA7</accession>